<dbReference type="InterPro" id="IPR020612">
    <property type="entry name" value="Methylthiotransferase_CS"/>
</dbReference>
<dbReference type="Gene3D" id="3.40.50.12160">
    <property type="entry name" value="Methylthiotransferase, N-terminal domain"/>
    <property type="match status" value="1"/>
</dbReference>
<dbReference type="EMBL" id="CP032228">
    <property type="protein sequence ID" value="QFI63341.1"/>
    <property type="molecule type" value="Genomic_DNA"/>
</dbReference>
<dbReference type="EC" id="2.8.4.-" evidence="10"/>
<evidence type="ECO:0000259" key="8">
    <source>
        <dbReference type="PROSITE" id="PS51449"/>
    </source>
</evidence>
<feature type="domain" description="Radical SAM core" evidence="9">
    <location>
        <begin position="108"/>
        <end position="341"/>
    </location>
</feature>
<dbReference type="Pfam" id="PF04055">
    <property type="entry name" value="Radical_SAM"/>
    <property type="match status" value="1"/>
</dbReference>
<dbReference type="InterPro" id="IPR038135">
    <property type="entry name" value="Methylthiotransferase_N_sf"/>
</dbReference>
<dbReference type="GO" id="GO:0051539">
    <property type="term" value="F:4 iron, 4 sulfur cluster binding"/>
    <property type="evidence" value="ECO:0007669"/>
    <property type="project" value="UniProtKB-KW"/>
</dbReference>
<proteinExistence type="predicted"/>
<feature type="domain" description="MTTase N-terminal" evidence="8">
    <location>
        <begin position="2"/>
        <end position="103"/>
    </location>
</feature>
<dbReference type="SUPFAM" id="SSF102114">
    <property type="entry name" value="Radical SAM enzymes"/>
    <property type="match status" value="1"/>
</dbReference>
<keyword evidence="7" id="KW-0411">Iron-sulfur</keyword>
<dbReference type="InterPro" id="IPR006638">
    <property type="entry name" value="Elp3/MiaA/NifB-like_rSAM"/>
</dbReference>
<dbReference type="InterPro" id="IPR013848">
    <property type="entry name" value="Methylthiotransferase_N"/>
</dbReference>
<dbReference type="InterPro" id="IPR005839">
    <property type="entry name" value="Methylthiotransferase"/>
</dbReference>
<dbReference type="RefSeq" id="WP_151885609.1">
    <property type="nucleotide sequence ID" value="NZ_CP032228.1"/>
</dbReference>
<name>A0A5P6NBD8_9SPHN</name>
<dbReference type="CDD" id="cd01335">
    <property type="entry name" value="Radical_SAM"/>
    <property type="match status" value="1"/>
</dbReference>
<evidence type="ECO:0000313" key="10">
    <source>
        <dbReference type="EMBL" id="QFI63341.1"/>
    </source>
</evidence>
<dbReference type="PROSITE" id="PS51918">
    <property type="entry name" value="RADICAL_SAM"/>
    <property type="match status" value="1"/>
</dbReference>
<gene>
    <name evidence="10" type="ORF">D0Y83_08715</name>
</gene>
<dbReference type="InterPro" id="IPR023404">
    <property type="entry name" value="rSAM_horseshoe"/>
</dbReference>
<evidence type="ECO:0000256" key="6">
    <source>
        <dbReference type="ARBA" id="ARBA00023004"/>
    </source>
</evidence>
<evidence type="ECO:0000259" key="9">
    <source>
        <dbReference type="PROSITE" id="PS51918"/>
    </source>
</evidence>
<evidence type="ECO:0000256" key="1">
    <source>
        <dbReference type="ARBA" id="ARBA00001966"/>
    </source>
</evidence>
<evidence type="ECO:0000256" key="3">
    <source>
        <dbReference type="ARBA" id="ARBA00022679"/>
    </source>
</evidence>
<dbReference type="Pfam" id="PF00919">
    <property type="entry name" value="UPF0004"/>
    <property type="match status" value="1"/>
</dbReference>
<dbReference type="AlphaFoldDB" id="A0A5P6NBD8"/>
<accession>A0A5P6NBD8</accession>
<dbReference type="PANTHER" id="PTHR11918">
    <property type="entry name" value="RADICAL SAM PROTEINS"/>
    <property type="match status" value="1"/>
</dbReference>
<sequence>MSEPQVISLGCRLNISESEQIGAMLAQERDLVVINSCAVTSEAVRQTRQAIRRARRANPDARLLVTGCAADIERDQLAAMPEVDGLVANTAKLDARAWNVPADEPPAPQNRTRAFIAVQNGCDHACTFCVIPQGRGRSRSLPIEKVLHEVQRHIAHGAPEVVLTGVDVTSWGHDLPGRPPLGQLVDAVLDAFPQLERLRMSSLDGIEIDPLLFDLFAHEQRLMPHLHLSLQHGHDLILKRMKRRHLRADALDLVARLRQHRPDLALGADLIAGFPTEADEHHAANLAIIRELQIVHCHVFPYSPRPGTPAARMPQLDRATIKRRAAELRETAREVRDHWLASLIGSPHSVLAERDGTGYTPHFARCGLPDGTAPGTIVTVTPSKHENGLLE</sequence>
<dbReference type="GO" id="GO:0035598">
    <property type="term" value="F:tRNA (N(6)-L-threonylcarbamoyladenosine(37)-C(2))-methylthiotransferase activity"/>
    <property type="evidence" value="ECO:0007669"/>
    <property type="project" value="TreeGrafter"/>
</dbReference>
<comment type="cofactor">
    <cofactor evidence="1">
        <name>[4Fe-4S] cluster</name>
        <dbReference type="ChEBI" id="CHEBI:49883"/>
    </cofactor>
</comment>
<evidence type="ECO:0000256" key="4">
    <source>
        <dbReference type="ARBA" id="ARBA00022691"/>
    </source>
</evidence>
<dbReference type="InterPro" id="IPR058240">
    <property type="entry name" value="rSAM_sf"/>
</dbReference>
<reference evidence="11" key="1">
    <citation type="submission" date="2018-09" db="EMBL/GenBank/DDBJ databases">
        <title>Nocardia yunnanensis sp. nov., an actinomycete isolated from a soil sample.</title>
        <authorList>
            <person name="Zhang J."/>
        </authorList>
    </citation>
    <scope>NUCLEOTIDE SEQUENCE [LARGE SCALE GENOMIC DNA]</scope>
    <source>
        <strain evidence="11">21-3</strain>
    </source>
</reference>
<protein>
    <submittedName>
        <fullName evidence="10">MiaB/RimO family radical SAM methylthiotransferase</fullName>
        <ecNumber evidence="10">2.8.4.-</ecNumber>
    </submittedName>
</protein>
<dbReference type="InterPro" id="IPR007197">
    <property type="entry name" value="rSAM"/>
</dbReference>
<dbReference type="Proteomes" id="UP000325385">
    <property type="component" value="Chromosome"/>
</dbReference>
<dbReference type="PANTHER" id="PTHR11918:SF45">
    <property type="entry name" value="THREONYLCARBAMOYLADENOSINE TRNA METHYLTHIOTRANSFERASE"/>
    <property type="match status" value="1"/>
</dbReference>
<keyword evidence="5" id="KW-0479">Metal-binding</keyword>
<dbReference type="GO" id="GO:0046872">
    <property type="term" value="F:metal ion binding"/>
    <property type="evidence" value="ECO:0007669"/>
    <property type="project" value="UniProtKB-KW"/>
</dbReference>
<dbReference type="SFLD" id="SFLDS00029">
    <property type="entry name" value="Radical_SAM"/>
    <property type="match status" value="1"/>
</dbReference>
<evidence type="ECO:0000313" key="11">
    <source>
        <dbReference type="Proteomes" id="UP000325385"/>
    </source>
</evidence>
<organism evidence="10 11">
    <name type="scientific">Qipengyuania flava</name>
    <dbReference type="NCBI Taxonomy" id="192812"/>
    <lineage>
        <taxon>Bacteria</taxon>
        <taxon>Pseudomonadati</taxon>
        <taxon>Pseudomonadota</taxon>
        <taxon>Alphaproteobacteria</taxon>
        <taxon>Sphingomonadales</taxon>
        <taxon>Erythrobacteraceae</taxon>
        <taxon>Qipengyuania</taxon>
    </lineage>
</organism>
<keyword evidence="6" id="KW-0408">Iron</keyword>
<evidence type="ECO:0000256" key="7">
    <source>
        <dbReference type="ARBA" id="ARBA00023014"/>
    </source>
</evidence>
<dbReference type="Gene3D" id="3.80.30.20">
    <property type="entry name" value="tm_1862 like domain"/>
    <property type="match status" value="1"/>
</dbReference>
<dbReference type="GeneID" id="69697380"/>
<dbReference type="SMART" id="SM00729">
    <property type="entry name" value="Elp3"/>
    <property type="match status" value="1"/>
</dbReference>
<dbReference type="SFLD" id="SFLDG01082">
    <property type="entry name" value="B12-binding_domain_containing"/>
    <property type="match status" value="1"/>
</dbReference>
<keyword evidence="2" id="KW-0004">4Fe-4S</keyword>
<keyword evidence="4" id="KW-0949">S-adenosyl-L-methionine</keyword>
<dbReference type="PROSITE" id="PS51449">
    <property type="entry name" value="MTTASE_N"/>
    <property type="match status" value="1"/>
</dbReference>
<dbReference type="NCBIfam" id="TIGR00089">
    <property type="entry name" value="MiaB/RimO family radical SAM methylthiotransferase"/>
    <property type="match status" value="1"/>
</dbReference>
<evidence type="ECO:0000256" key="2">
    <source>
        <dbReference type="ARBA" id="ARBA00022485"/>
    </source>
</evidence>
<evidence type="ECO:0000256" key="5">
    <source>
        <dbReference type="ARBA" id="ARBA00022723"/>
    </source>
</evidence>
<dbReference type="PROSITE" id="PS01278">
    <property type="entry name" value="MTTASE_RADICAL"/>
    <property type="match status" value="1"/>
</dbReference>
<keyword evidence="3 10" id="KW-0808">Transferase</keyword>